<dbReference type="InParanoid" id="A0A674N8M1"/>
<dbReference type="InterPro" id="IPR003656">
    <property type="entry name" value="Znf_BED"/>
</dbReference>
<dbReference type="SUPFAM" id="SSF57667">
    <property type="entry name" value="beta-beta-alpha zinc fingers"/>
    <property type="match status" value="1"/>
</dbReference>
<name>A0A674N8M1_TAKRU</name>
<evidence type="ECO:0000256" key="7">
    <source>
        <dbReference type="PROSITE-ProRule" id="PRU00027"/>
    </source>
</evidence>
<dbReference type="InterPro" id="IPR012337">
    <property type="entry name" value="RNaseH-like_sf"/>
</dbReference>
<proteinExistence type="predicted"/>
<dbReference type="InterPro" id="IPR036236">
    <property type="entry name" value="Znf_C2H2_sf"/>
</dbReference>
<keyword evidence="6" id="KW-0539">Nucleus</keyword>
<evidence type="ECO:0000256" key="6">
    <source>
        <dbReference type="ARBA" id="ARBA00023242"/>
    </source>
</evidence>
<dbReference type="PANTHER" id="PTHR46169:SF17">
    <property type="entry name" value="HAT C-TERMINAL DIMERISATION DOMAIN-CONTAINING PROTEIN"/>
    <property type="match status" value="1"/>
</dbReference>
<dbReference type="InterPro" id="IPR052717">
    <property type="entry name" value="Vacuolar_transposase_reg"/>
</dbReference>
<dbReference type="PANTHER" id="PTHR46169">
    <property type="entry name" value="DNA REPLICATION-RELATED ELEMENT FACTOR, ISOFORM A"/>
    <property type="match status" value="1"/>
</dbReference>
<keyword evidence="4" id="KW-0862">Zinc</keyword>
<evidence type="ECO:0000256" key="2">
    <source>
        <dbReference type="ARBA" id="ARBA00022723"/>
    </source>
</evidence>
<evidence type="ECO:0000256" key="4">
    <source>
        <dbReference type="ARBA" id="ARBA00022833"/>
    </source>
</evidence>
<accession>A0A674N8M1</accession>
<evidence type="ECO:0000313" key="10">
    <source>
        <dbReference type="Ensembl" id="ENSTRUP00000069574.1"/>
    </source>
</evidence>
<evidence type="ECO:0000259" key="9">
    <source>
        <dbReference type="PROSITE" id="PS50808"/>
    </source>
</evidence>
<dbReference type="Proteomes" id="UP000005226">
    <property type="component" value="Chromosome 12"/>
</dbReference>
<reference evidence="10" key="3">
    <citation type="submission" date="2025-09" db="UniProtKB">
        <authorList>
            <consortium name="Ensembl"/>
        </authorList>
    </citation>
    <scope>IDENTIFICATION</scope>
</reference>
<keyword evidence="3 7" id="KW-0863">Zinc-finger</keyword>
<evidence type="ECO:0000256" key="3">
    <source>
        <dbReference type="ARBA" id="ARBA00022771"/>
    </source>
</evidence>
<dbReference type="GO" id="GO:0008270">
    <property type="term" value="F:zinc ion binding"/>
    <property type="evidence" value="ECO:0007669"/>
    <property type="project" value="UniProtKB-KW"/>
</dbReference>
<dbReference type="GO" id="GO:0006357">
    <property type="term" value="P:regulation of transcription by RNA polymerase II"/>
    <property type="evidence" value="ECO:0007669"/>
    <property type="project" value="TreeGrafter"/>
</dbReference>
<dbReference type="InterPro" id="IPR018473">
    <property type="entry name" value="Hermes_transposase_DNA-db"/>
</dbReference>
<dbReference type="Pfam" id="PF05699">
    <property type="entry name" value="Dimer_Tnp_hAT"/>
    <property type="match status" value="1"/>
</dbReference>
<dbReference type="SMART" id="SM00614">
    <property type="entry name" value="ZnF_BED"/>
    <property type="match status" value="1"/>
</dbReference>
<keyword evidence="2" id="KW-0479">Metal-binding</keyword>
<dbReference type="Ensembl" id="ENSTRUT00000068352.1">
    <property type="protein sequence ID" value="ENSTRUP00000069574.1"/>
    <property type="gene ID" value="ENSTRUG00000026119.1"/>
</dbReference>
<evidence type="ECO:0000313" key="11">
    <source>
        <dbReference type="Proteomes" id="UP000005226"/>
    </source>
</evidence>
<comment type="subcellular location">
    <subcellularLocation>
        <location evidence="1">Nucleus</location>
    </subcellularLocation>
</comment>
<dbReference type="GO" id="GO:0005634">
    <property type="term" value="C:nucleus"/>
    <property type="evidence" value="ECO:0007669"/>
    <property type="project" value="UniProtKB-SubCell"/>
</dbReference>
<sequence length="609" mass="68677">MEQQEVKDKLKTGELKRQTRTAGKTEVWKSFKLIVKNDTEASVGFAECGQCGALLSYESKKTGTSTLSRHLNNCTRKIDDHQTSILSFIPKTAPLRAKQAITDKCVDFCCQDLRPFSVVSGEGFKSLAPELINIGSTFGNFLIERVKKALAGGCDVAMSTDMWTDDYRRMSYIAITCHFTETDFRLVGKTLTTAVFPVEDAKTGKNIRRELVRLLVNRFGLEPSSLSRIVWVTDQGSNIVKALEAYKRLSCLDHVINTVLRHGLDKDALSADAPDIGETITAAKSVVRFIKQSGLAAQLSKTVLQMGETRFSTVHLTLKSVREIYNELYEKLQSHAEEVRMDNIAPDLLDFLISFLEPFYAAQRELEGDKYTTLNLVCLWNEKLKKHCQPISTDNPQQAFLRQRHSELLKQKVKIHMLHKVALFLWPNFNKLKMMTPTEVSEVHAHVRTLLEEEDEGGEATATTLENEEDEAHTSTLSPPAAKRKRTSFFGEWENEDDDDDVPVQDEVNLYISQKHAMADDRDLLGWWRINSSIYPKLAKLARSVLCIPASSSSSERVFSAAGRTIDQRRTSLKPGTVDLAYLYIMLNYSLQQVCSYVSGIFFILKACS</sequence>
<protein>
    <recommendedName>
        <fullName evidence="9">BED-type domain-containing protein</fullName>
    </recommendedName>
</protein>
<reference evidence="10 11" key="1">
    <citation type="journal article" date="2011" name="Genome Biol. Evol.">
        <title>Integration of the genetic map and genome assembly of fugu facilitates insights into distinct features of genome evolution in teleosts and mammals.</title>
        <authorList>
            <person name="Kai W."/>
            <person name="Kikuchi K."/>
            <person name="Tohari S."/>
            <person name="Chew A.K."/>
            <person name="Tay A."/>
            <person name="Fujiwara A."/>
            <person name="Hosoya S."/>
            <person name="Suetake H."/>
            <person name="Naruse K."/>
            <person name="Brenner S."/>
            <person name="Suzuki Y."/>
            <person name="Venkatesh B."/>
        </authorList>
    </citation>
    <scope>NUCLEOTIDE SEQUENCE [LARGE SCALE GENOMIC DNA]</scope>
</reference>
<feature type="region of interest" description="Disordered" evidence="8">
    <location>
        <begin position="451"/>
        <end position="483"/>
    </location>
</feature>
<organism evidence="10 11">
    <name type="scientific">Takifugu rubripes</name>
    <name type="common">Japanese pufferfish</name>
    <name type="synonym">Fugu rubripes</name>
    <dbReference type="NCBI Taxonomy" id="31033"/>
    <lineage>
        <taxon>Eukaryota</taxon>
        <taxon>Metazoa</taxon>
        <taxon>Chordata</taxon>
        <taxon>Craniata</taxon>
        <taxon>Vertebrata</taxon>
        <taxon>Euteleostomi</taxon>
        <taxon>Actinopterygii</taxon>
        <taxon>Neopterygii</taxon>
        <taxon>Teleostei</taxon>
        <taxon>Neoteleostei</taxon>
        <taxon>Acanthomorphata</taxon>
        <taxon>Eupercaria</taxon>
        <taxon>Tetraodontiformes</taxon>
        <taxon>Tetradontoidea</taxon>
        <taxon>Tetraodontidae</taxon>
        <taxon>Takifugu</taxon>
    </lineage>
</organism>
<dbReference type="OMA" id="HMMAHFL"/>
<reference evidence="10" key="2">
    <citation type="submission" date="2025-08" db="UniProtKB">
        <authorList>
            <consortium name="Ensembl"/>
        </authorList>
    </citation>
    <scope>IDENTIFICATION</scope>
</reference>
<dbReference type="Gene3D" id="1.10.10.1070">
    <property type="entry name" value="Zinc finger, BED domain-containing"/>
    <property type="match status" value="1"/>
</dbReference>
<dbReference type="SUPFAM" id="SSF53098">
    <property type="entry name" value="Ribonuclease H-like"/>
    <property type="match status" value="1"/>
</dbReference>
<evidence type="ECO:0000256" key="8">
    <source>
        <dbReference type="SAM" id="MobiDB-lite"/>
    </source>
</evidence>
<evidence type="ECO:0000256" key="5">
    <source>
        <dbReference type="ARBA" id="ARBA00023125"/>
    </source>
</evidence>
<feature type="domain" description="BED-type" evidence="9">
    <location>
        <begin position="22"/>
        <end position="88"/>
    </location>
</feature>
<keyword evidence="5" id="KW-0238">DNA-binding</keyword>
<dbReference type="GO" id="GO:0003677">
    <property type="term" value="F:DNA binding"/>
    <property type="evidence" value="ECO:0007669"/>
    <property type="project" value="UniProtKB-KW"/>
</dbReference>
<dbReference type="GO" id="GO:0046983">
    <property type="term" value="F:protein dimerization activity"/>
    <property type="evidence" value="ECO:0007669"/>
    <property type="project" value="InterPro"/>
</dbReference>
<dbReference type="SUPFAM" id="SSF140996">
    <property type="entry name" value="Hermes dimerisation domain"/>
    <property type="match status" value="1"/>
</dbReference>
<dbReference type="AlphaFoldDB" id="A0A674N8M1"/>
<dbReference type="PROSITE" id="PS50808">
    <property type="entry name" value="ZF_BED"/>
    <property type="match status" value="1"/>
</dbReference>
<dbReference type="Pfam" id="PF10683">
    <property type="entry name" value="DBD_Tnp_Hermes"/>
    <property type="match status" value="1"/>
</dbReference>
<keyword evidence="11" id="KW-1185">Reference proteome</keyword>
<dbReference type="GeneTree" id="ENSGT00940000158431"/>
<dbReference type="InterPro" id="IPR008906">
    <property type="entry name" value="HATC_C_dom"/>
</dbReference>
<evidence type="ECO:0000256" key="1">
    <source>
        <dbReference type="ARBA" id="ARBA00004123"/>
    </source>
</evidence>